<dbReference type="AlphaFoldDB" id="A0A183E455"/>
<evidence type="ECO:0000313" key="3">
    <source>
        <dbReference type="Proteomes" id="UP000271098"/>
    </source>
</evidence>
<dbReference type="Pfam" id="PF03568">
    <property type="entry name" value="Separin_C"/>
    <property type="match status" value="1"/>
</dbReference>
<dbReference type="PANTHER" id="PTHR12792">
    <property type="entry name" value="EXTRA SPINDLE POLES 1-RELATED"/>
    <property type="match status" value="1"/>
</dbReference>
<dbReference type="WBParaSite" id="GPUH_0001576801-mRNA-1">
    <property type="protein sequence ID" value="GPUH_0001576801-mRNA-1"/>
    <property type="gene ID" value="GPUH_0001576801"/>
</dbReference>
<evidence type="ECO:0000313" key="4">
    <source>
        <dbReference type="WBParaSite" id="GPUH_0001576801-mRNA-1"/>
    </source>
</evidence>
<dbReference type="Proteomes" id="UP000271098">
    <property type="component" value="Unassembled WGS sequence"/>
</dbReference>
<protein>
    <submittedName>
        <fullName evidence="2 4">Uncharacterized protein</fullName>
    </submittedName>
</protein>
<feature type="region of interest" description="Disordered" evidence="1">
    <location>
        <begin position="42"/>
        <end position="62"/>
    </location>
</feature>
<dbReference type="GO" id="GO:0005737">
    <property type="term" value="C:cytoplasm"/>
    <property type="evidence" value="ECO:0007669"/>
    <property type="project" value="TreeGrafter"/>
</dbReference>
<organism evidence="4">
    <name type="scientific">Gongylonema pulchrum</name>
    <dbReference type="NCBI Taxonomy" id="637853"/>
    <lineage>
        <taxon>Eukaryota</taxon>
        <taxon>Metazoa</taxon>
        <taxon>Ecdysozoa</taxon>
        <taxon>Nematoda</taxon>
        <taxon>Chromadorea</taxon>
        <taxon>Rhabditida</taxon>
        <taxon>Spirurina</taxon>
        <taxon>Spiruromorpha</taxon>
        <taxon>Spiruroidea</taxon>
        <taxon>Gongylonematidae</taxon>
        <taxon>Gongylonema</taxon>
    </lineage>
</organism>
<evidence type="ECO:0000256" key="1">
    <source>
        <dbReference type="SAM" id="MobiDB-lite"/>
    </source>
</evidence>
<accession>A0A183E455</accession>
<reference evidence="2 3" key="2">
    <citation type="submission" date="2018-11" db="EMBL/GenBank/DDBJ databases">
        <authorList>
            <consortium name="Pathogen Informatics"/>
        </authorList>
    </citation>
    <scope>NUCLEOTIDE SEQUENCE [LARGE SCALE GENOMIC DNA]</scope>
</reference>
<dbReference type="GO" id="GO:0051307">
    <property type="term" value="P:meiotic chromosome separation"/>
    <property type="evidence" value="ECO:0007669"/>
    <property type="project" value="TreeGrafter"/>
</dbReference>
<dbReference type="GO" id="GO:0005634">
    <property type="term" value="C:nucleus"/>
    <property type="evidence" value="ECO:0007669"/>
    <property type="project" value="InterPro"/>
</dbReference>
<proteinExistence type="predicted"/>
<gene>
    <name evidence="2" type="ORF">GPUH_LOCUS15746</name>
</gene>
<dbReference type="InterPro" id="IPR005314">
    <property type="entry name" value="Peptidase_C50"/>
</dbReference>
<dbReference type="GO" id="GO:0004197">
    <property type="term" value="F:cysteine-type endopeptidase activity"/>
    <property type="evidence" value="ECO:0007669"/>
    <property type="project" value="InterPro"/>
</dbReference>
<dbReference type="GO" id="GO:0072686">
    <property type="term" value="C:mitotic spindle"/>
    <property type="evidence" value="ECO:0007669"/>
    <property type="project" value="TreeGrafter"/>
</dbReference>
<feature type="compositionally biased region" description="Polar residues" evidence="1">
    <location>
        <begin position="42"/>
        <end position="55"/>
    </location>
</feature>
<keyword evidence="3" id="KW-1185">Reference proteome</keyword>
<dbReference type="EMBL" id="UYRT01082870">
    <property type="protein sequence ID" value="VDN26597.1"/>
    <property type="molecule type" value="Genomic_DNA"/>
</dbReference>
<dbReference type="GO" id="GO:0005813">
    <property type="term" value="C:centrosome"/>
    <property type="evidence" value="ECO:0007669"/>
    <property type="project" value="TreeGrafter"/>
</dbReference>
<dbReference type="PANTHER" id="PTHR12792:SF0">
    <property type="entry name" value="SEPARIN"/>
    <property type="match status" value="1"/>
</dbReference>
<sequence length="407" mass="46840">MLPPPSLSWIHQLKSLPKARLRSPLRPNVNNLASELKSLKLNSPNLPPCQSTPSRSARKAAKIPSISREMSAEIEEAKNDFEHFSHLFYGEWRFQTCSYLGQACYWPGGLKNREPDWSTAYYFNEAMFISTRQLARAIVGDSKENYAYHFENVEKFKEAVRRLPADLTVIQLFLDSKRILWLIKLYHDRPPLVVPVASVAEDNALLNRFINFLLENEASGNLGKTSIDPKEFWTIRRQLDSKLKSLIDDVEADWFGIFAFLLLPCTAPNAVCSAIMKEIQTLGFSETAAAALVENLNMRAADWRELVKRFAALEEFGDPVVQYLYNCRNRWIKKYKKGSFIRHLDDSYVLFCVTPELSSFPFEMLPVVESHQRICRISSFHIFQKLLSNSKEVYIYLKKANSVLNLP</sequence>
<dbReference type="OrthoDB" id="10255632at2759"/>
<reference evidence="4" key="1">
    <citation type="submission" date="2016-06" db="UniProtKB">
        <authorList>
            <consortium name="WormBaseParasite"/>
        </authorList>
    </citation>
    <scope>IDENTIFICATION</scope>
</reference>
<name>A0A183E455_9BILA</name>
<evidence type="ECO:0000313" key="2">
    <source>
        <dbReference type="EMBL" id="VDN26597.1"/>
    </source>
</evidence>
<dbReference type="GO" id="GO:0006508">
    <property type="term" value="P:proteolysis"/>
    <property type="evidence" value="ECO:0007669"/>
    <property type="project" value="InterPro"/>
</dbReference>